<dbReference type="InterPro" id="IPR050796">
    <property type="entry name" value="SCF_F-box_component"/>
</dbReference>
<dbReference type="EMBL" id="NMUH01001912">
    <property type="protein sequence ID" value="MQL96386.1"/>
    <property type="molecule type" value="Genomic_DNA"/>
</dbReference>
<organism evidence="3 4">
    <name type="scientific">Colocasia esculenta</name>
    <name type="common">Wild taro</name>
    <name type="synonym">Arum esculentum</name>
    <dbReference type="NCBI Taxonomy" id="4460"/>
    <lineage>
        <taxon>Eukaryota</taxon>
        <taxon>Viridiplantae</taxon>
        <taxon>Streptophyta</taxon>
        <taxon>Embryophyta</taxon>
        <taxon>Tracheophyta</taxon>
        <taxon>Spermatophyta</taxon>
        <taxon>Magnoliopsida</taxon>
        <taxon>Liliopsida</taxon>
        <taxon>Araceae</taxon>
        <taxon>Aroideae</taxon>
        <taxon>Colocasieae</taxon>
        <taxon>Colocasia</taxon>
    </lineage>
</organism>
<evidence type="ECO:0000313" key="3">
    <source>
        <dbReference type="EMBL" id="MQL96386.1"/>
    </source>
</evidence>
<keyword evidence="4" id="KW-1185">Reference proteome</keyword>
<proteinExistence type="predicted"/>
<dbReference type="InterPro" id="IPR015915">
    <property type="entry name" value="Kelch-typ_b-propeller"/>
</dbReference>
<dbReference type="Proteomes" id="UP000652761">
    <property type="component" value="Unassembled WGS sequence"/>
</dbReference>
<evidence type="ECO:0000313" key="4">
    <source>
        <dbReference type="Proteomes" id="UP000652761"/>
    </source>
</evidence>
<accession>A0A843VMX2</accession>
<keyword evidence="1" id="KW-0732">Signal</keyword>
<dbReference type="SMART" id="SM00256">
    <property type="entry name" value="FBOX"/>
    <property type="match status" value="1"/>
</dbReference>
<gene>
    <name evidence="3" type="ORF">Taro_029062</name>
</gene>
<dbReference type="Pfam" id="PF12937">
    <property type="entry name" value="F-box-like"/>
    <property type="match status" value="1"/>
</dbReference>
<dbReference type="CDD" id="cd09917">
    <property type="entry name" value="F-box_SF"/>
    <property type="match status" value="1"/>
</dbReference>
<feature type="signal peptide" evidence="1">
    <location>
        <begin position="1"/>
        <end position="23"/>
    </location>
</feature>
<feature type="chain" id="PRO_5032808918" description="F-box domain-containing protein" evidence="1">
    <location>
        <begin position="24"/>
        <end position="382"/>
    </location>
</feature>
<comment type="caution">
    <text evidence="3">The sequence shown here is derived from an EMBL/GenBank/DDBJ whole genome shotgun (WGS) entry which is preliminary data.</text>
</comment>
<dbReference type="SUPFAM" id="SSF117281">
    <property type="entry name" value="Kelch motif"/>
    <property type="match status" value="1"/>
</dbReference>
<evidence type="ECO:0000256" key="1">
    <source>
        <dbReference type="SAM" id="SignalP"/>
    </source>
</evidence>
<name>A0A843VMX2_COLES</name>
<dbReference type="PANTHER" id="PTHR31672:SF2">
    <property type="entry name" value="F-BOX DOMAIN-CONTAINING PROTEIN"/>
    <property type="match status" value="1"/>
</dbReference>
<dbReference type="PANTHER" id="PTHR31672">
    <property type="entry name" value="BNACNNG10540D PROTEIN"/>
    <property type="match status" value="1"/>
</dbReference>
<dbReference type="InterPro" id="IPR001810">
    <property type="entry name" value="F-box_dom"/>
</dbReference>
<protein>
    <recommendedName>
        <fullName evidence="2">F-box domain-containing protein</fullName>
    </recommendedName>
</protein>
<dbReference type="Gene3D" id="2.120.10.80">
    <property type="entry name" value="Kelch-type beta propeller"/>
    <property type="match status" value="1"/>
</dbReference>
<reference evidence="3" key="1">
    <citation type="submission" date="2017-07" db="EMBL/GenBank/DDBJ databases">
        <title>Taro Niue Genome Assembly and Annotation.</title>
        <authorList>
            <person name="Atibalentja N."/>
            <person name="Keating K."/>
            <person name="Fields C.J."/>
        </authorList>
    </citation>
    <scope>NUCLEOTIDE SEQUENCE</scope>
    <source>
        <strain evidence="3">Niue_2</strain>
        <tissue evidence="3">Leaf</tissue>
    </source>
</reference>
<dbReference type="SUPFAM" id="SSF81383">
    <property type="entry name" value="F-box domain"/>
    <property type="match status" value="1"/>
</dbReference>
<dbReference type="InterPro" id="IPR036047">
    <property type="entry name" value="F-box-like_dom_sf"/>
</dbReference>
<dbReference type="AlphaFoldDB" id="A0A843VMX2"/>
<evidence type="ECO:0000259" key="2">
    <source>
        <dbReference type="SMART" id="SM00256"/>
    </source>
</evidence>
<dbReference type="OrthoDB" id="7956040at2759"/>
<feature type="domain" description="F-box" evidence="2">
    <location>
        <begin position="5"/>
        <end position="45"/>
    </location>
</feature>
<sequence>MWDRLPLDLLAHIFSFLPPLSLARAMAVCGHWHACVLSDPSGGRRGRAASCPWFLAMHARPVAAKPPCYVYSLELRRWHALPLDFLPFPVRLVASVANAGLLLCRLAAGSRFRLLLCNPFTRQHKLLPDLIVPRSNPAVGVVPGDAPGGAASFQIYAAGGATGGGYEPTLEVYESRAGVWRRAGATPAGFAVRLTVWTPNESVVAGGVVYWMTSARAYSVMGLEVATGAWREVKVPLADRLEWAALVGRRSGRLGLVGGCGQGEGWVWELTEGEQSWVVVGVVPEEVEGRKWAGGAATRCVGGDREVYLYGGELGKGMVVGREVGDSSSSGHEEERWEWKWIEEYCCSAIPGREKAVAVGGGGGAPFKGVLFHPSLSPSCLR</sequence>
<dbReference type="Gene3D" id="1.20.1280.50">
    <property type="match status" value="1"/>
</dbReference>